<name>A0AAW4FKY1_9HYPH</name>
<dbReference type="EMBL" id="WXFA01000005">
    <property type="protein sequence ID" value="MBM3091165.1"/>
    <property type="molecule type" value="Genomic_DNA"/>
</dbReference>
<dbReference type="AlphaFoldDB" id="A0AAW4FKY1"/>
<comment type="caution">
    <text evidence="1">The sequence shown here is derived from an EMBL/GenBank/DDBJ whole genome shotgun (WGS) entry which is preliminary data.</text>
</comment>
<sequence length="120" mass="13231">MCEAWQRSLIEEDELVKKAATTIPRLLDHPGITLDQLSRLHLNIDECVERMDVLIETLAANGVDRSWVEMATTIRNSWETLAEDAAKKGLVVSAASDATVRDDTMRNVMGATSPLPKTPA</sequence>
<keyword evidence="2" id="KW-1185">Reference proteome</keyword>
<dbReference type="Proteomes" id="UP000744980">
    <property type="component" value="Unassembled WGS sequence"/>
</dbReference>
<dbReference type="RefSeq" id="WP_057212856.1">
    <property type="nucleotide sequence ID" value="NZ_CP083371.1"/>
</dbReference>
<evidence type="ECO:0000313" key="1">
    <source>
        <dbReference type="EMBL" id="MBM3091165.1"/>
    </source>
</evidence>
<reference evidence="1 2" key="1">
    <citation type="submission" date="2020-01" db="EMBL/GenBank/DDBJ databases">
        <title>Draft genome assembly of Ensifer adhaerens T173.</title>
        <authorList>
            <person name="Craig J.E."/>
            <person name="Stinchcombe J.R."/>
        </authorList>
    </citation>
    <scope>NUCLEOTIDE SEQUENCE [LARGE SCALE GENOMIC DNA]</scope>
    <source>
        <strain evidence="1 2">T173</strain>
    </source>
</reference>
<gene>
    <name evidence="1" type="ORF">GFB56_10080</name>
</gene>
<protein>
    <recommendedName>
        <fullName evidence="3">Phasin domain-containing protein</fullName>
    </recommendedName>
</protein>
<accession>A0AAW4FKY1</accession>
<evidence type="ECO:0008006" key="3">
    <source>
        <dbReference type="Google" id="ProtNLM"/>
    </source>
</evidence>
<evidence type="ECO:0000313" key="2">
    <source>
        <dbReference type="Proteomes" id="UP000744980"/>
    </source>
</evidence>
<proteinExistence type="predicted"/>
<organism evidence="1 2">
    <name type="scientific">Ensifer canadensis</name>
    <dbReference type="NCBI Taxonomy" id="555315"/>
    <lineage>
        <taxon>Bacteria</taxon>
        <taxon>Pseudomonadati</taxon>
        <taxon>Pseudomonadota</taxon>
        <taxon>Alphaproteobacteria</taxon>
        <taxon>Hyphomicrobiales</taxon>
        <taxon>Rhizobiaceae</taxon>
        <taxon>Sinorhizobium/Ensifer group</taxon>
        <taxon>Ensifer</taxon>
    </lineage>
</organism>